<dbReference type="PROSITE" id="PS01175">
    <property type="entry name" value="RIBONUCLEASE_II"/>
    <property type="match status" value="1"/>
</dbReference>
<dbReference type="InterPro" id="IPR001900">
    <property type="entry name" value="RNase_II/R"/>
</dbReference>
<dbReference type="Gene3D" id="2.40.50.140">
    <property type="entry name" value="Nucleic acid-binding proteins"/>
    <property type="match status" value="1"/>
</dbReference>
<keyword evidence="4 5" id="KW-0694">RNA-binding</keyword>
<dbReference type="Proteomes" id="UP000005237">
    <property type="component" value="Unassembled WGS sequence"/>
</dbReference>
<reference evidence="8" key="2">
    <citation type="submission" date="2022-06" db="UniProtKB">
        <authorList>
            <consortium name="EnsemblMetazoa"/>
        </authorList>
    </citation>
    <scope>IDENTIFICATION</scope>
    <source>
        <strain evidence="8">DF5081</strain>
    </source>
</reference>
<evidence type="ECO:0000313" key="8">
    <source>
        <dbReference type="EnsemblMetazoa" id="CJA05574.1"/>
    </source>
</evidence>
<dbReference type="SMART" id="SM00955">
    <property type="entry name" value="RNB"/>
    <property type="match status" value="1"/>
</dbReference>
<evidence type="ECO:0000256" key="3">
    <source>
        <dbReference type="ARBA" id="ARBA00022842"/>
    </source>
</evidence>
<evidence type="ECO:0000256" key="1">
    <source>
        <dbReference type="ARBA" id="ARBA00022490"/>
    </source>
</evidence>
<feature type="site" description="Important for catalytic activity" evidence="5">
    <location>
        <position position="342"/>
    </location>
</feature>
<feature type="domain" description="RNB" evidence="7">
    <location>
        <begin position="322"/>
        <end position="676"/>
    </location>
</feature>
<dbReference type="Pfam" id="PF00773">
    <property type="entry name" value="RNB"/>
    <property type="match status" value="1"/>
</dbReference>
<evidence type="ECO:0000256" key="6">
    <source>
        <dbReference type="SAM" id="MobiDB-lite"/>
    </source>
</evidence>
<dbReference type="InterPro" id="IPR050180">
    <property type="entry name" value="RNR_Ribonuclease"/>
</dbReference>
<dbReference type="GO" id="GO:0046872">
    <property type="term" value="F:metal ion binding"/>
    <property type="evidence" value="ECO:0007669"/>
    <property type="project" value="UniProtKB-KW"/>
</dbReference>
<dbReference type="Pfam" id="PF17877">
    <property type="entry name" value="Dis3l2_C_term"/>
    <property type="match status" value="1"/>
</dbReference>
<reference evidence="9" key="1">
    <citation type="submission" date="2010-08" db="EMBL/GenBank/DDBJ databases">
        <authorList>
            <consortium name="Caenorhabditis japonica Sequencing Consortium"/>
            <person name="Wilson R.K."/>
        </authorList>
    </citation>
    <scope>NUCLEOTIDE SEQUENCE [LARGE SCALE GENOMIC DNA]</scope>
    <source>
        <strain evidence="9">DF5081</strain>
    </source>
</reference>
<evidence type="ECO:0000313" key="9">
    <source>
        <dbReference type="Proteomes" id="UP000005237"/>
    </source>
</evidence>
<evidence type="ECO:0000256" key="4">
    <source>
        <dbReference type="ARBA" id="ARBA00022884"/>
    </source>
</evidence>
<dbReference type="PANTHER" id="PTHR23355">
    <property type="entry name" value="RIBONUCLEASE"/>
    <property type="match status" value="1"/>
</dbReference>
<keyword evidence="2 5" id="KW-0479">Metal-binding</keyword>
<dbReference type="InterPro" id="IPR028591">
    <property type="entry name" value="DIS3L2"/>
</dbReference>
<dbReference type="InterPro" id="IPR012340">
    <property type="entry name" value="NA-bd_OB-fold"/>
</dbReference>
<dbReference type="EnsemblMetazoa" id="CJA05574.1">
    <property type="protein sequence ID" value="CJA05574.1"/>
    <property type="gene ID" value="WBGene00124778"/>
</dbReference>
<dbReference type="GO" id="GO:0000932">
    <property type="term" value="C:P-body"/>
    <property type="evidence" value="ECO:0007669"/>
    <property type="project" value="UniProtKB-SubCell"/>
</dbReference>
<comment type="similarity">
    <text evidence="5">Belongs to the RNR ribonuclease family. DIS3L2 subfamily.</text>
</comment>
<dbReference type="Gene3D" id="2.40.50.690">
    <property type="match status" value="1"/>
</dbReference>
<dbReference type="InterPro" id="IPR041093">
    <property type="entry name" value="Dis3l2-like_C"/>
</dbReference>
<name>A0A8R1DKU4_CAEJA</name>
<dbReference type="GO" id="GO:0000175">
    <property type="term" value="F:3'-5'-RNA exonuclease activity"/>
    <property type="evidence" value="ECO:0007669"/>
    <property type="project" value="UniProtKB-UniRule"/>
</dbReference>
<dbReference type="GO" id="GO:1990074">
    <property type="term" value="P:polyuridylation-dependent mRNA catabolic process"/>
    <property type="evidence" value="ECO:0007669"/>
    <property type="project" value="UniProtKB-UniRule"/>
</dbReference>
<dbReference type="AlphaFoldDB" id="A0A8R1DKU4"/>
<dbReference type="GO" id="GO:0003723">
    <property type="term" value="F:RNA binding"/>
    <property type="evidence" value="ECO:0007669"/>
    <property type="project" value="UniProtKB-KW"/>
</dbReference>
<comment type="cofactor">
    <cofactor evidence="5">
        <name>Mg(2+)</name>
        <dbReference type="ChEBI" id="CHEBI:18420"/>
    </cofactor>
    <cofactor evidence="5">
        <name>Mn(2+)</name>
        <dbReference type="ChEBI" id="CHEBI:29035"/>
    </cofactor>
</comment>
<keyword evidence="1 5" id="KW-0963">Cytoplasm</keyword>
<accession>A0A8R1DKU4</accession>
<dbReference type="InterPro" id="IPR041505">
    <property type="entry name" value="Dis3_CSD2"/>
</dbReference>
<keyword evidence="3 5" id="KW-0460">Magnesium</keyword>
<keyword evidence="9" id="KW-1185">Reference proteome</keyword>
<feature type="region of interest" description="Disordered" evidence="6">
    <location>
        <begin position="146"/>
        <end position="171"/>
    </location>
</feature>
<keyword evidence="5" id="KW-0378">Hydrolase</keyword>
<protein>
    <recommendedName>
        <fullName evidence="5">DIS3-like exonuclease 2</fullName>
        <ecNumber evidence="5">3.1.13.-</ecNumber>
    </recommendedName>
</protein>
<keyword evidence="5" id="KW-0540">Nuclease</keyword>
<dbReference type="SUPFAM" id="SSF50249">
    <property type="entry name" value="Nucleic acid-binding proteins"/>
    <property type="match status" value="2"/>
</dbReference>
<dbReference type="HAMAP" id="MF_03045">
    <property type="entry name" value="DIS3L2"/>
    <property type="match status" value="1"/>
</dbReference>
<proteinExistence type="inferred from homology"/>
<feature type="binding site" evidence="5">
    <location>
        <position position="334"/>
    </location>
    <ligand>
        <name>Mg(2+)</name>
        <dbReference type="ChEBI" id="CHEBI:18420"/>
    </ligand>
</feature>
<organism evidence="8 9">
    <name type="scientific">Caenorhabditis japonica</name>
    <dbReference type="NCBI Taxonomy" id="281687"/>
    <lineage>
        <taxon>Eukaryota</taxon>
        <taxon>Metazoa</taxon>
        <taxon>Ecdysozoa</taxon>
        <taxon>Nematoda</taxon>
        <taxon>Chromadorea</taxon>
        <taxon>Rhabditida</taxon>
        <taxon>Rhabditina</taxon>
        <taxon>Rhabditomorpha</taxon>
        <taxon>Rhabditoidea</taxon>
        <taxon>Rhabditidae</taxon>
        <taxon>Peloderinae</taxon>
        <taxon>Caenorhabditis</taxon>
    </lineage>
</organism>
<sequence>MQTKVNKLKPSGFVQTSTGGKFGATAPIRSTPTKPDYNRTGYKKDFSKNQQRKVFADYISEEEAAAGCEDKSMFTAVLRINPKNYQECFVDHPKGTDYPDVLVLGFDRNRAMQGDIVTVKIKDREEYIVNYPEYVKWWELNKTTERKSRRMDNNSNKSEKRCLRNEMEDNGVGKDEVPDSCLIMVGAVVRINAEKHFRVAAGKLQLMPNSANPNVLFIACDSRIPRILIPKTEVDNEFLTRPKDFEKFLYTAKISGWRPESVYADGHLVKLLGMSGEIEAETERIVYENQIDHREFTDECLESLPITSAEDWKIPQEEFDYRRDFRNEIVFTIDPKTARDLDDALHANHIDDCDGKGTPGLEIGVHIADVSFFLKEGTELDRWAAERGNSTYLSQIVIPMLPRILCEQLCSLNPGVDRLAFSTVFKMTYEAELKDVWFGRSIIRSRVKLAYEHAQDFIENQEKDFTAEELPDISDGCTPFEIKEKTLMLHRVAQILRKNRENNGALRIEQPRLKFALDEEKRPQGVSVYEYKDSNKLIEEFMLLANMEVAKKIESSFPDHALLRNHPPPKEKMMADVAKQCDQIGFPLDGMTSGLLSTSLQKYQGNSRLAMCIRMVISSLTIRPMQRANYFCTFGKELGFYHHYALNVDRYTHFTSPIRRYPDVIVHRQLAAALDYCPDSDRDGKEIQEICNHCNDTKLASKEASESSAALYFGVFIHQTGKMMCRAVVLGVMDLSFDVLVVEYGIVKRVYVDDMDRIFDTSMKNLTLKWPADPNAETGNKDAFSTIIEMCSVITVILTPVKDVDVCATMVRPTLEQREVLKCPLKDMLAHGSTILDA</sequence>
<keyword evidence="5" id="KW-0464">Manganese</keyword>
<dbReference type="GO" id="GO:0010587">
    <property type="term" value="P:miRNA catabolic process"/>
    <property type="evidence" value="ECO:0007669"/>
    <property type="project" value="TreeGrafter"/>
</dbReference>
<dbReference type="GO" id="GO:0000956">
    <property type="term" value="P:nuclear-transcribed mRNA catabolic process"/>
    <property type="evidence" value="ECO:0007669"/>
    <property type="project" value="UniProtKB-UniRule"/>
</dbReference>
<dbReference type="EC" id="3.1.13.-" evidence="5"/>
<evidence type="ECO:0000259" key="7">
    <source>
        <dbReference type="SMART" id="SM00955"/>
    </source>
</evidence>
<dbReference type="InterPro" id="IPR022966">
    <property type="entry name" value="RNase_II/R_CS"/>
</dbReference>
<dbReference type="PANTHER" id="PTHR23355:SF9">
    <property type="entry name" value="DIS3-LIKE EXONUCLEASE 2"/>
    <property type="match status" value="1"/>
</dbReference>
<feature type="region of interest" description="Disordered" evidence="6">
    <location>
        <begin position="16"/>
        <end position="39"/>
    </location>
</feature>
<keyword evidence="5" id="KW-0269">Exonuclease</keyword>
<comment type="function">
    <text evidence="5">3'-5'-exoribonuclease that specifically recognizes RNAs polyuridylated at their 3' end and mediates their degradation. Component of an exosome-independent RNA degradation pathway that mediates degradation of cytoplasmic mRNAs that have been deadenylated and subsequently uridylated at their 3'.</text>
</comment>
<dbReference type="Pfam" id="PF17849">
    <property type="entry name" value="OB_Dis3"/>
    <property type="match status" value="1"/>
</dbReference>
<dbReference type="Gene3D" id="2.40.50.700">
    <property type="match status" value="1"/>
</dbReference>
<evidence type="ECO:0000256" key="2">
    <source>
        <dbReference type="ARBA" id="ARBA00022723"/>
    </source>
</evidence>
<evidence type="ECO:0000256" key="5">
    <source>
        <dbReference type="HAMAP-Rule" id="MF_03045"/>
    </source>
</evidence>
<feature type="binding site" evidence="5">
    <location>
        <position position="343"/>
    </location>
    <ligand>
        <name>Mg(2+)</name>
        <dbReference type="ChEBI" id="CHEBI:18420"/>
    </ligand>
</feature>
<comment type="subcellular location">
    <subcellularLocation>
        <location evidence="5">Cytoplasm</location>
    </subcellularLocation>
    <subcellularLocation>
        <location evidence="5">Cytoplasm</location>
        <location evidence="5">P-body</location>
    </subcellularLocation>
</comment>